<feature type="domain" description="PPIase FKBP-type" evidence="8">
    <location>
        <begin position="251"/>
        <end position="338"/>
    </location>
</feature>
<evidence type="ECO:0000256" key="2">
    <source>
        <dbReference type="ARBA" id="ARBA00007838"/>
    </source>
</evidence>
<dbReference type="EC" id="5.2.1.8" evidence="3 6"/>
<proteinExistence type="inferred from homology"/>
<evidence type="ECO:0000256" key="3">
    <source>
        <dbReference type="ARBA" id="ARBA00013194"/>
    </source>
</evidence>
<dbReference type="PANTHER" id="PTHR43811">
    <property type="entry name" value="FKBP-TYPE PEPTIDYL-PROLYL CIS-TRANS ISOMERASE FKPA"/>
    <property type="match status" value="1"/>
</dbReference>
<organism evidence="9 10">
    <name type="scientific">Gymnopus androsaceus JB14</name>
    <dbReference type="NCBI Taxonomy" id="1447944"/>
    <lineage>
        <taxon>Eukaryota</taxon>
        <taxon>Fungi</taxon>
        <taxon>Dikarya</taxon>
        <taxon>Basidiomycota</taxon>
        <taxon>Agaricomycotina</taxon>
        <taxon>Agaricomycetes</taxon>
        <taxon>Agaricomycetidae</taxon>
        <taxon>Agaricales</taxon>
        <taxon>Marasmiineae</taxon>
        <taxon>Omphalotaceae</taxon>
        <taxon>Gymnopus</taxon>
    </lineage>
</organism>
<accession>A0A6A4IRU8</accession>
<evidence type="ECO:0000256" key="6">
    <source>
        <dbReference type="PROSITE-ProRule" id="PRU00277"/>
    </source>
</evidence>
<evidence type="ECO:0000256" key="7">
    <source>
        <dbReference type="SAM" id="MobiDB-lite"/>
    </source>
</evidence>
<dbReference type="Gene3D" id="2.60.120.340">
    <property type="entry name" value="Nucleoplasmin core domain"/>
    <property type="match status" value="1"/>
</dbReference>
<keyword evidence="4 6" id="KW-0697">Rotamase</keyword>
<feature type="compositionally biased region" description="Acidic residues" evidence="7">
    <location>
        <begin position="143"/>
        <end position="152"/>
    </location>
</feature>
<dbReference type="FunFam" id="3.10.50.40:FF:000006">
    <property type="entry name" value="Peptidyl-prolyl cis-trans isomerase"/>
    <property type="match status" value="1"/>
</dbReference>
<keyword evidence="10" id="KW-1185">Reference proteome</keyword>
<gene>
    <name evidence="9" type="ORF">BT96DRAFT_968830</name>
</gene>
<dbReference type="AlphaFoldDB" id="A0A6A4IRU8"/>
<dbReference type="Pfam" id="PF17800">
    <property type="entry name" value="NPL"/>
    <property type="match status" value="1"/>
</dbReference>
<dbReference type="SUPFAM" id="SSF54534">
    <property type="entry name" value="FKBP-like"/>
    <property type="match status" value="1"/>
</dbReference>
<keyword evidence="5 6" id="KW-0413">Isomerase</keyword>
<dbReference type="OrthoDB" id="77911at2759"/>
<dbReference type="InterPro" id="IPR001179">
    <property type="entry name" value="PPIase_FKBP_dom"/>
</dbReference>
<dbReference type="InterPro" id="IPR046357">
    <property type="entry name" value="PPIase_dom_sf"/>
</dbReference>
<reference evidence="9" key="1">
    <citation type="journal article" date="2019" name="Environ. Microbiol.">
        <title>Fungal ecological strategies reflected in gene transcription - a case study of two litter decomposers.</title>
        <authorList>
            <person name="Barbi F."/>
            <person name="Kohler A."/>
            <person name="Barry K."/>
            <person name="Baskaran P."/>
            <person name="Daum C."/>
            <person name="Fauchery L."/>
            <person name="Ihrmark K."/>
            <person name="Kuo A."/>
            <person name="LaButti K."/>
            <person name="Lipzen A."/>
            <person name="Morin E."/>
            <person name="Grigoriev I.V."/>
            <person name="Henrissat B."/>
            <person name="Lindahl B."/>
            <person name="Martin F."/>
        </authorList>
    </citation>
    <scope>NUCLEOTIDE SEQUENCE</scope>
    <source>
        <strain evidence="9">JB14</strain>
    </source>
</reference>
<comment type="catalytic activity">
    <reaction evidence="1 6">
        <text>[protein]-peptidylproline (omega=180) = [protein]-peptidylproline (omega=0)</text>
        <dbReference type="Rhea" id="RHEA:16237"/>
        <dbReference type="Rhea" id="RHEA-COMP:10747"/>
        <dbReference type="Rhea" id="RHEA-COMP:10748"/>
        <dbReference type="ChEBI" id="CHEBI:83833"/>
        <dbReference type="ChEBI" id="CHEBI:83834"/>
        <dbReference type="EC" id="5.2.1.8"/>
    </reaction>
</comment>
<dbReference type="InterPro" id="IPR041232">
    <property type="entry name" value="NPL"/>
</dbReference>
<feature type="compositionally biased region" description="Basic and acidic residues" evidence="7">
    <location>
        <begin position="213"/>
        <end position="229"/>
    </location>
</feature>
<dbReference type="Gene3D" id="3.10.50.40">
    <property type="match status" value="1"/>
</dbReference>
<dbReference type="GO" id="GO:0003755">
    <property type="term" value="F:peptidyl-prolyl cis-trans isomerase activity"/>
    <property type="evidence" value="ECO:0007669"/>
    <property type="project" value="UniProtKB-KW"/>
</dbReference>
<evidence type="ECO:0000256" key="5">
    <source>
        <dbReference type="ARBA" id="ARBA00023235"/>
    </source>
</evidence>
<feature type="region of interest" description="Disordered" evidence="7">
    <location>
        <begin position="139"/>
        <end position="236"/>
    </location>
</feature>
<sequence length="338" mass="36905">MSIALAAWGLDLEGGESTKYTPAQDIKITNVALADVLADEKGRTVLKLSIPLLSPEDDEDMNEDDDEPKLQTVTICSFTPGKIEQAHTELILLEDEDYKFEVVGKNKISLAGYYIDQGMNQPPDYDSDGSEDEHDLRFVSSDVEMDPNELDSDASRFEEVDEEEEKSLKRPRASEASTEAAKPLSKAEKKKNKKQKLQDGTAAASGDDTQPAKTDDKKEKKEKKDHPVKELPSGLKIKDAKIGTGPMAKKGQTIGMRYIGKLANGKKFDSNTTGKPFTFRLGASEVIKGWDEGIAGMQVGGERILTVPPALGYGKRGSPPEIPGNATLIFEVKCLSIK</sequence>
<evidence type="ECO:0000256" key="1">
    <source>
        <dbReference type="ARBA" id="ARBA00000971"/>
    </source>
</evidence>
<evidence type="ECO:0000259" key="8">
    <source>
        <dbReference type="PROSITE" id="PS50059"/>
    </source>
</evidence>
<comment type="similarity">
    <text evidence="2">Belongs to the FKBP-type PPIase family. FKBP3/4 subfamily.</text>
</comment>
<name>A0A6A4IRU8_9AGAR</name>
<dbReference type="Proteomes" id="UP000799118">
    <property type="component" value="Unassembled WGS sequence"/>
</dbReference>
<dbReference type="PANTHER" id="PTHR43811:SF19">
    <property type="entry name" value="39 KDA FK506-BINDING NUCLEAR PROTEIN"/>
    <property type="match status" value="1"/>
</dbReference>
<evidence type="ECO:0000256" key="4">
    <source>
        <dbReference type="ARBA" id="ARBA00023110"/>
    </source>
</evidence>
<evidence type="ECO:0000313" key="10">
    <source>
        <dbReference type="Proteomes" id="UP000799118"/>
    </source>
</evidence>
<dbReference type="PROSITE" id="PS50059">
    <property type="entry name" value="FKBP_PPIASE"/>
    <property type="match status" value="1"/>
</dbReference>
<dbReference type="EMBL" id="ML769383">
    <property type="protein sequence ID" value="KAE9411348.1"/>
    <property type="molecule type" value="Genomic_DNA"/>
</dbReference>
<dbReference type="Pfam" id="PF00254">
    <property type="entry name" value="FKBP_C"/>
    <property type="match status" value="1"/>
</dbReference>
<dbReference type="InterPro" id="IPR023566">
    <property type="entry name" value="PPIase_Fpr3/Fpr4-like"/>
</dbReference>
<evidence type="ECO:0000313" key="9">
    <source>
        <dbReference type="EMBL" id="KAE9411348.1"/>
    </source>
</evidence>
<dbReference type="GO" id="GO:0005634">
    <property type="term" value="C:nucleus"/>
    <property type="evidence" value="ECO:0007669"/>
    <property type="project" value="UniProtKB-ARBA"/>
</dbReference>
<protein>
    <recommendedName>
        <fullName evidence="3 6">peptidylprolyl isomerase</fullName>
        <ecNumber evidence="3 6">5.2.1.8</ecNumber>
    </recommendedName>
</protein>
<dbReference type="PIRSF" id="PIRSF001473">
    <property type="entry name" value="FK506-bp_FPR3"/>
    <property type="match status" value="1"/>
</dbReference>